<accession>A0A5R9J9G5</accession>
<dbReference type="RefSeq" id="WP_138326647.1">
    <property type="nucleotide sequence ID" value="NZ_VCDI01000004.1"/>
</dbReference>
<comment type="subcellular location">
    <subcellularLocation>
        <location evidence="1 8">Cell membrane</location>
        <topology evidence="1 8">Multi-pass membrane protein</topology>
    </subcellularLocation>
</comment>
<dbReference type="InterPro" id="IPR050809">
    <property type="entry name" value="UgpAE/MalFG_permease"/>
</dbReference>
<evidence type="ECO:0000313" key="10">
    <source>
        <dbReference type="EMBL" id="TLU72241.1"/>
    </source>
</evidence>
<evidence type="ECO:0000256" key="7">
    <source>
        <dbReference type="ARBA" id="ARBA00023136"/>
    </source>
</evidence>
<keyword evidence="5 8" id="KW-0812">Transmembrane</keyword>
<keyword evidence="11" id="KW-1185">Reference proteome</keyword>
<evidence type="ECO:0000256" key="2">
    <source>
        <dbReference type="ARBA" id="ARBA00009306"/>
    </source>
</evidence>
<evidence type="ECO:0000313" key="11">
    <source>
        <dbReference type="Proteomes" id="UP000305654"/>
    </source>
</evidence>
<gene>
    <name evidence="10" type="ORF">FE263_14135</name>
</gene>
<feature type="transmembrane region" description="Helical" evidence="8">
    <location>
        <begin position="20"/>
        <end position="40"/>
    </location>
</feature>
<dbReference type="GO" id="GO:0055085">
    <property type="term" value="P:transmembrane transport"/>
    <property type="evidence" value="ECO:0007669"/>
    <property type="project" value="InterPro"/>
</dbReference>
<evidence type="ECO:0000256" key="8">
    <source>
        <dbReference type="RuleBase" id="RU363032"/>
    </source>
</evidence>
<dbReference type="CDD" id="cd06261">
    <property type="entry name" value="TM_PBP2"/>
    <property type="match status" value="1"/>
</dbReference>
<feature type="transmembrane region" description="Helical" evidence="8">
    <location>
        <begin position="116"/>
        <end position="136"/>
    </location>
</feature>
<feature type="transmembrane region" description="Helical" evidence="8">
    <location>
        <begin position="272"/>
        <end position="294"/>
    </location>
</feature>
<name>A0A5R9J9G5_9PROT</name>
<feature type="transmembrane region" description="Helical" evidence="8">
    <location>
        <begin position="212"/>
        <end position="234"/>
    </location>
</feature>
<evidence type="ECO:0000256" key="4">
    <source>
        <dbReference type="ARBA" id="ARBA00022475"/>
    </source>
</evidence>
<evidence type="ECO:0000256" key="3">
    <source>
        <dbReference type="ARBA" id="ARBA00022448"/>
    </source>
</evidence>
<proteinExistence type="inferred from homology"/>
<feature type="transmembrane region" description="Helical" evidence="8">
    <location>
        <begin position="52"/>
        <end position="70"/>
    </location>
</feature>
<dbReference type="EMBL" id="VCDI01000004">
    <property type="protein sequence ID" value="TLU72241.1"/>
    <property type="molecule type" value="Genomic_DNA"/>
</dbReference>
<dbReference type="PROSITE" id="PS50928">
    <property type="entry name" value="ABC_TM1"/>
    <property type="match status" value="1"/>
</dbReference>
<feature type="transmembrane region" description="Helical" evidence="8">
    <location>
        <begin position="166"/>
        <end position="191"/>
    </location>
</feature>
<protein>
    <submittedName>
        <fullName evidence="10">Sugar ABC transporter permease</fullName>
    </submittedName>
</protein>
<dbReference type="SUPFAM" id="SSF161098">
    <property type="entry name" value="MetI-like"/>
    <property type="match status" value="1"/>
</dbReference>
<dbReference type="InterPro" id="IPR035906">
    <property type="entry name" value="MetI-like_sf"/>
</dbReference>
<keyword evidence="6 8" id="KW-1133">Transmembrane helix</keyword>
<dbReference type="OrthoDB" id="9805108at2"/>
<evidence type="ECO:0000256" key="1">
    <source>
        <dbReference type="ARBA" id="ARBA00004651"/>
    </source>
</evidence>
<feature type="domain" description="ABC transmembrane type-1" evidence="9">
    <location>
        <begin position="79"/>
        <end position="293"/>
    </location>
</feature>
<keyword evidence="7 8" id="KW-0472">Membrane</keyword>
<dbReference type="PANTHER" id="PTHR43227:SF11">
    <property type="entry name" value="BLL4140 PROTEIN"/>
    <property type="match status" value="1"/>
</dbReference>
<feature type="transmembrane region" description="Helical" evidence="8">
    <location>
        <begin position="82"/>
        <end position="104"/>
    </location>
</feature>
<evidence type="ECO:0000259" key="9">
    <source>
        <dbReference type="PROSITE" id="PS50928"/>
    </source>
</evidence>
<dbReference type="GO" id="GO:0005886">
    <property type="term" value="C:plasma membrane"/>
    <property type="evidence" value="ECO:0007669"/>
    <property type="project" value="UniProtKB-SubCell"/>
</dbReference>
<comment type="caution">
    <text evidence="10">The sequence shown here is derived from an EMBL/GenBank/DDBJ whole genome shotgun (WGS) entry which is preliminary data.</text>
</comment>
<reference evidence="10 11" key="1">
    <citation type="submission" date="2019-05" db="EMBL/GenBank/DDBJ databases">
        <authorList>
            <person name="Pankratov T."/>
            <person name="Grouzdev D."/>
        </authorList>
    </citation>
    <scope>NUCLEOTIDE SEQUENCE [LARGE SCALE GENOMIC DNA]</scope>
    <source>
        <strain evidence="10 11">KEBCLARHB70R</strain>
    </source>
</reference>
<dbReference type="Pfam" id="PF00528">
    <property type="entry name" value="BPD_transp_1"/>
    <property type="match status" value="1"/>
</dbReference>
<comment type="similarity">
    <text evidence="2 8">Belongs to the binding-protein-dependent transport system permease family.</text>
</comment>
<dbReference type="AlphaFoldDB" id="A0A5R9J9G5"/>
<dbReference type="InterPro" id="IPR000515">
    <property type="entry name" value="MetI-like"/>
</dbReference>
<sequence length="304" mass="33236">MPALASGAPKPGRLGAPWQAVILLGPALLAYGVFAVLPFLDVIRLSVMRWDGLSPHAAFIGLANFRFIFTEDAVFWTAFGNSVIWTLLSVAIPPAIGFALALGLNQKLRGRNALRAMFYLPVIIAPIAVATMWRWMYDPFFGIVNSLLTDAGLQRLIQDWLGDRRVALYAVFVAYVWQTAGFAMVLFLAGLSNVSPTLLEAARLDGANRAQCFRHVTLPALGSTITVVIVLSLINSFRTFDIVYGMTHGGPAQSTQLLAFWAYTQSMQLHDFGHGSAIAVVLLAVTALVVIPYLRWTQRREDAA</sequence>
<evidence type="ECO:0000256" key="5">
    <source>
        <dbReference type="ARBA" id="ARBA00022692"/>
    </source>
</evidence>
<keyword evidence="4" id="KW-1003">Cell membrane</keyword>
<dbReference type="PANTHER" id="PTHR43227">
    <property type="entry name" value="BLL4140 PROTEIN"/>
    <property type="match status" value="1"/>
</dbReference>
<evidence type="ECO:0000256" key="6">
    <source>
        <dbReference type="ARBA" id="ARBA00022989"/>
    </source>
</evidence>
<dbReference type="Gene3D" id="1.10.3720.10">
    <property type="entry name" value="MetI-like"/>
    <property type="match status" value="1"/>
</dbReference>
<keyword evidence="3 8" id="KW-0813">Transport</keyword>
<dbReference type="Proteomes" id="UP000305654">
    <property type="component" value="Unassembled WGS sequence"/>
</dbReference>
<organism evidence="10 11">
    <name type="scientific">Lichenicoccus roseus</name>
    <dbReference type="NCBI Taxonomy" id="2683649"/>
    <lineage>
        <taxon>Bacteria</taxon>
        <taxon>Pseudomonadati</taxon>
        <taxon>Pseudomonadota</taxon>
        <taxon>Alphaproteobacteria</taxon>
        <taxon>Acetobacterales</taxon>
        <taxon>Acetobacteraceae</taxon>
        <taxon>Lichenicoccus</taxon>
    </lineage>
</organism>